<feature type="region of interest" description="Disordered" evidence="1">
    <location>
        <begin position="1071"/>
        <end position="1186"/>
    </location>
</feature>
<evidence type="ECO:0000313" key="4">
    <source>
        <dbReference type="EMBL" id="CAH0110599.1"/>
    </source>
</evidence>
<dbReference type="OrthoDB" id="6162910at2759"/>
<keyword evidence="2" id="KW-0472">Membrane</keyword>
<dbReference type="Proteomes" id="UP000789390">
    <property type="component" value="Unassembled WGS sequence"/>
</dbReference>
<feature type="compositionally biased region" description="Polar residues" evidence="1">
    <location>
        <begin position="1472"/>
        <end position="1485"/>
    </location>
</feature>
<protein>
    <recommendedName>
        <fullName evidence="3">SEA domain-containing protein</fullName>
    </recommendedName>
</protein>
<feature type="region of interest" description="Disordered" evidence="1">
    <location>
        <begin position="200"/>
        <end position="241"/>
    </location>
</feature>
<dbReference type="EMBL" id="CAKKLH010000303">
    <property type="protein sequence ID" value="CAH0110599.1"/>
    <property type="molecule type" value="Genomic_DNA"/>
</dbReference>
<evidence type="ECO:0000256" key="1">
    <source>
        <dbReference type="SAM" id="MobiDB-lite"/>
    </source>
</evidence>
<feature type="compositionally biased region" description="Low complexity" evidence="1">
    <location>
        <begin position="848"/>
        <end position="870"/>
    </location>
</feature>
<accession>A0A8J2S0T8</accession>
<feature type="compositionally biased region" description="Basic and acidic residues" evidence="1">
    <location>
        <begin position="1"/>
        <end position="12"/>
    </location>
</feature>
<feature type="compositionally biased region" description="Polar residues" evidence="1">
    <location>
        <begin position="22"/>
        <end position="71"/>
    </location>
</feature>
<dbReference type="PROSITE" id="PS50024">
    <property type="entry name" value="SEA"/>
    <property type="match status" value="1"/>
</dbReference>
<dbReference type="InterPro" id="IPR036364">
    <property type="entry name" value="SEA_dom_sf"/>
</dbReference>
<feature type="compositionally biased region" description="Low complexity" evidence="1">
    <location>
        <begin position="1072"/>
        <end position="1110"/>
    </location>
</feature>
<feature type="region of interest" description="Disordered" evidence="1">
    <location>
        <begin position="682"/>
        <end position="702"/>
    </location>
</feature>
<name>A0A8J2S0T8_9CRUS</name>
<dbReference type="CDD" id="cd12087">
    <property type="entry name" value="TM_EGFR-like"/>
    <property type="match status" value="1"/>
</dbReference>
<feature type="domain" description="SEA" evidence="3">
    <location>
        <begin position="1198"/>
        <end position="1316"/>
    </location>
</feature>
<sequence length="1511" mass="164941">MSQRTVGDDRPLRFQSFPANPPQSFQQINFFGPLSPQQSGSADPSAVAGSTPNNRQALFFSSQNSGQQDSRNPIFDSRAISPLSTLASSSIGSVQRGQQIRNPTLESGFNPQRQLPSEVAVNAFPSVNSGAARLTPASTSIQQDQQRQKPIVQFQFNRNQVQPMNPAGNFNRLQHPELKLQLLPEIQDFPLPVPIGFRTPFFHQTPPTEVKPLTEGPKPQEPIIEEPLPSPQESVPPQETIEESLPAPVVQEIPDVPPSQIETNEFQRVRPVQQTESLLNFEPASTPRPFQLQVLSDQPEESNNRDSQTNRRNRLRRPLNSDTPATELPNSPRRVPPVRESNPNLRPVLVDDTPVPTTGSVRQRFRSTTIAAPLTTTEAEEQQAVTIRTRTPFLRPRPTNPTISRTRTNVRLFTTTPQTEEEITTRAPATTNRFFGGRRPIRPSVVESEEPATEILITTTQKTPTTTTAGRVRSNFRFNSPEQAGTTTVKSVRFNSPEQSQTVQSPVLPVVQADVDTLVNSVNDNNNGPSSVDQQQETPTELISKPEEEATDVTTIEPEVEYYYDDVVDEVDVQLTNDSQSSTTVAIIPEIPSSAAPPQEISVEAVEIPAPIEVTEAIATAVEQPVVENDHKPIIDEPIIQHEQVTDVAQPPMPIDEPTAVIPIEEVEGPTTDAEQIVVEEEQAPTSSIATPQQSNNNNGPSKLKIFNLGRRNTSSVNLDNIVFVPNLDGFVLPTNPVTPNTISVETSRSVTVVKMSVDQLPTESPSLLSAGDRQSKAIASKTDNLANSQATDGKQPPIKEAEQAGESLLPEPTTKVPENRNDELDLIQSDLFDKHLNNNFNMEANKAASNTSTTTTATPPTSSRTPFRPAFKRPFDLLPTTTVIPVTEQVVAASSSTTTTEVAAVSSTTTESSVATTIAAEVTTLSLFDRLFGKKVVVMDDISSLLPPGFSPPKEEEVSTEAPVTKVVAPVTEPASPVTEVAPKEAELAPEAEAPVGPPVNPLDKIFGSVKVDDVSAFLPPGFKMEQPPTTESPTTTTTTAKNPFAGLFDTANMDDLSGLLPSNFKNHLFTPSPSKTTATSTVTESSSVVAESSTASPSSEPSTTTAKKGLVFPTRASPARTTTSEKPKVKPTQPGVEIKSGWPVRATTEFTGWPSPPTQPYTPPSTTSTTARTTTTTTRTTTTTTPRVTTVGQCGEECRLAGTIRLVDGIDWMPELSDHNTREWYQLAAIVENSLDAVYQSGPLAPWYAGIVVEAFSRGSVLVDYYLNLNGTTILDTGEIRNYFHMSLDKEGESYKLGNYTVDTKSTDFIVLRQPVVSGEKQRVVTGGVGEWVIAVIVVGLASLIFVIAFGTTMLIRRRRQHQRKPLPLTEEMLNELNKNHMSCADNTGTDSFYNDEVGDAWDHRTNFPTKPIKPLPRPASVSAIHQSNRTHGSSGGASYNYNHYTNYNNFRPQLHDSWKSEWDSSYYDTSNSGTAPRSSKTAPTRPATSYGRYPTYGRSRPSNFHDDF</sequence>
<proteinExistence type="predicted"/>
<feature type="compositionally biased region" description="Low complexity" evidence="1">
    <location>
        <begin position="1029"/>
        <end position="1041"/>
    </location>
</feature>
<evidence type="ECO:0000256" key="2">
    <source>
        <dbReference type="SAM" id="Phobius"/>
    </source>
</evidence>
<keyword evidence="2" id="KW-0812">Transmembrane</keyword>
<feature type="compositionally biased region" description="Low complexity" evidence="1">
    <location>
        <begin position="1166"/>
        <end position="1186"/>
    </location>
</feature>
<keyword evidence="2" id="KW-1133">Transmembrane helix</keyword>
<feature type="region of interest" description="Disordered" evidence="1">
    <location>
        <begin position="293"/>
        <end position="360"/>
    </location>
</feature>
<gene>
    <name evidence="4" type="ORF">DGAL_LOCUS14169</name>
</gene>
<dbReference type="SUPFAM" id="SSF82671">
    <property type="entry name" value="SEA domain"/>
    <property type="match status" value="1"/>
</dbReference>
<evidence type="ECO:0000313" key="5">
    <source>
        <dbReference type="Proteomes" id="UP000789390"/>
    </source>
</evidence>
<keyword evidence="5" id="KW-1185">Reference proteome</keyword>
<feature type="region of interest" description="Disordered" evidence="1">
    <location>
        <begin position="1472"/>
        <end position="1511"/>
    </location>
</feature>
<feature type="region of interest" description="Disordered" evidence="1">
    <location>
        <begin position="846"/>
        <end position="870"/>
    </location>
</feature>
<evidence type="ECO:0000259" key="3">
    <source>
        <dbReference type="PROSITE" id="PS50024"/>
    </source>
</evidence>
<dbReference type="InterPro" id="IPR000082">
    <property type="entry name" value="SEA_dom"/>
</dbReference>
<dbReference type="Pfam" id="PF01390">
    <property type="entry name" value="SEA"/>
    <property type="match status" value="1"/>
</dbReference>
<feature type="transmembrane region" description="Helical" evidence="2">
    <location>
        <begin position="1334"/>
        <end position="1358"/>
    </location>
</feature>
<feature type="region of interest" description="Disordered" evidence="1">
    <location>
        <begin position="1021"/>
        <end position="1045"/>
    </location>
</feature>
<reference evidence="4" key="1">
    <citation type="submission" date="2021-11" db="EMBL/GenBank/DDBJ databases">
        <authorList>
            <person name="Schell T."/>
        </authorList>
    </citation>
    <scope>NUCLEOTIDE SEQUENCE</scope>
    <source>
        <strain evidence="4">M5</strain>
    </source>
</reference>
<feature type="compositionally biased region" description="Polar residues" evidence="1">
    <location>
        <begin position="684"/>
        <end position="701"/>
    </location>
</feature>
<organism evidence="4 5">
    <name type="scientific">Daphnia galeata</name>
    <dbReference type="NCBI Taxonomy" id="27404"/>
    <lineage>
        <taxon>Eukaryota</taxon>
        <taxon>Metazoa</taxon>
        <taxon>Ecdysozoa</taxon>
        <taxon>Arthropoda</taxon>
        <taxon>Crustacea</taxon>
        <taxon>Branchiopoda</taxon>
        <taxon>Diplostraca</taxon>
        <taxon>Cladocera</taxon>
        <taxon>Anomopoda</taxon>
        <taxon>Daphniidae</taxon>
        <taxon>Daphnia</taxon>
    </lineage>
</organism>
<feature type="compositionally biased region" description="Pro residues" evidence="1">
    <location>
        <begin position="1156"/>
        <end position="1165"/>
    </location>
</feature>
<feature type="region of interest" description="Disordered" evidence="1">
    <location>
        <begin position="1"/>
        <end position="75"/>
    </location>
</feature>
<comment type="caution">
    <text evidence="4">The sequence shown here is derived from an EMBL/GenBank/DDBJ whole genome shotgun (WGS) entry which is preliminary data.</text>
</comment>